<accession>A0AC35GQA6</accession>
<reference evidence="2" key="1">
    <citation type="submission" date="2022-11" db="UniProtKB">
        <authorList>
            <consortium name="WormBaseParasite"/>
        </authorList>
    </citation>
    <scope>IDENTIFICATION</scope>
</reference>
<dbReference type="Proteomes" id="UP000887580">
    <property type="component" value="Unplaced"/>
</dbReference>
<proteinExistence type="predicted"/>
<evidence type="ECO:0000313" key="1">
    <source>
        <dbReference type="Proteomes" id="UP000887580"/>
    </source>
</evidence>
<sequence length="90" mass="9835">MTDRAKVATALKNALSVDVNHDDGGNFISECNYDKLQTSLGSEVVQQALINSGYTIVPSENGFSVTHDNQDCGKLYGKDKNPKKDDEKKN</sequence>
<organism evidence="1 2">
    <name type="scientific">Panagrolaimus sp. PS1159</name>
    <dbReference type="NCBI Taxonomy" id="55785"/>
    <lineage>
        <taxon>Eukaryota</taxon>
        <taxon>Metazoa</taxon>
        <taxon>Ecdysozoa</taxon>
        <taxon>Nematoda</taxon>
        <taxon>Chromadorea</taxon>
        <taxon>Rhabditida</taxon>
        <taxon>Tylenchina</taxon>
        <taxon>Panagrolaimomorpha</taxon>
        <taxon>Panagrolaimoidea</taxon>
        <taxon>Panagrolaimidae</taxon>
        <taxon>Panagrolaimus</taxon>
    </lineage>
</organism>
<protein>
    <submittedName>
        <fullName evidence="2">Uncharacterized protein</fullName>
    </submittedName>
</protein>
<dbReference type="WBParaSite" id="PS1159_v2.g7429.t1">
    <property type="protein sequence ID" value="PS1159_v2.g7429.t1"/>
    <property type="gene ID" value="PS1159_v2.g7429"/>
</dbReference>
<name>A0AC35GQA6_9BILA</name>
<evidence type="ECO:0000313" key="2">
    <source>
        <dbReference type="WBParaSite" id="PS1159_v2.g7429.t1"/>
    </source>
</evidence>